<evidence type="ECO:0000256" key="6">
    <source>
        <dbReference type="ARBA" id="ARBA00023136"/>
    </source>
</evidence>
<evidence type="ECO:0000256" key="4">
    <source>
        <dbReference type="ARBA" id="ARBA00022692"/>
    </source>
</evidence>
<keyword evidence="5 7" id="KW-1133">Transmembrane helix</keyword>
<dbReference type="Pfam" id="PF00884">
    <property type="entry name" value="Sulfatase"/>
    <property type="match status" value="1"/>
</dbReference>
<comment type="subcellular location">
    <subcellularLocation>
        <location evidence="1">Cell membrane</location>
        <topology evidence="1">Multi-pass membrane protein</topology>
    </subcellularLocation>
</comment>
<name>A0ABS9CK26_9BACT</name>
<keyword evidence="6 7" id="KW-0472">Membrane</keyword>
<feature type="domain" description="Sulfatase N-terminal" evidence="8">
    <location>
        <begin position="274"/>
        <end position="542"/>
    </location>
</feature>
<accession>A0ABS9CK26</accession>
<dbReference type="InterPro" id="IPR017850">
    <property type="entry name" value="Alkaline_phosphatase_core_sf"/>
</dbReference>
<dbReference type="SUPFAM" id="SSF53649">
    <property type="entry name" value="Alkaline phosphatase-like"/>
    <property type="match status" value="1"/>
</dbReference>
<feature type="transmembrane region" description="Helical" evidence="7">
    <location>
        <begin position="130"/>
        <end position="151"/>
    </location>
</feature>
<evidence type="ECO:0000256" key="7">
    <source>
        <dbReference type="SAM" id="Phobius"/>
    </source>
</evidence>
<feature type="transmembrane region" description="Helical" evidence="7">
    <location>
        <begin position="39"/>
        <end position="59"/>
    </location>
</feature>
<evidence type="ECO:0000256" key="3">
    <source>
        <dbReference type="ARBA" id="ARBA00022679"/>
    </source>
</evidence>
<dbReference type="RefSeq" id="WP_094446299.1">
    <property type="nucleotide sequence ID" value="NZ_JADYTN010000030.1"/>
</dbReference>
<dbReference type="CDD" id="cd16017">
    <property type="entry name" value="LptA"/>
    <property type="match status" value="1"/>
</dbReference>
<keyword evidence="3" id="KW-0808">Transferase</keyword>
<dbReference type="InterPro" id="IPR058130">
    <property type="entry name" value="PEA_transf_C"/>
</dbReference>
<evidence type="ECO:0000256" key="1">
    <source>
        <dbReference type="ARBA" id="ARBA00004651"/>
    </source>
</evidence>
<evidence type="ECO:0000256" key="5">
    <source>
        <dbReference type="ARBA" id="ARBA00022989"/>
    </source>
</evidence>
<dbReference type="InterPro" id="IPR040423">
    <property type="entry name" value="PEA_transferase"/>
</dbReference>
<proteinExistence type="predicted"/>
<protein>
    <submittedName>
        <fullName evidence="9">Sulfatase-like hydrolase/transferase</fullName>
    </submittedName>
</protein>
<comment type="caution">
    <text evidence="9">The sequence shown here is derived from an EMBL/GenBank/DDBJ whole genome shotgun (WGS) entry which is preliminary data.</text>
</comment>
<keyword evidence="2" id="KW-1003">Cell membrane</keyword>
<evidence type="ECO:0000256" key="2">
    <source>
        <dbReference type="ARBA" id="ARBA00022475"/>
    </source>
</evidence>
<keyword evidence="10" id="KW-1185">Reference proteome</keyword>
<evidence type="ECO:0000313" key="9">
    <source>
        <dbReference type="EMBL" id="MCF2564648.1"/>
    </source>
</evidence>
<sequence length="589" mass="67066">MVTIQFWTIAIGLLLTFAASCAIYYGCNKGMSHSARGQQTRRFAAAAILVWLPIAIVGAQPNMPLALAALSGAVWAITYPLIFHLTNRKISPDYENYGEISCGIYFFGLFAAIGLLGGGVIAAIAEWMLLLISISLWVYYMLYGTCIDANGMKIVQDSHPNEIIEFSRSYPLWKVVLLLMAIVALLAGFIVGNHNTTVPETPWKIALLVAVALFFAWYIFKPHRGMFVRSGIVRLWLDIREYAANDHRYVSEMERRLKDLHVKPLGKAFQRPSTIMMVIGESASRDYMSAFTPMEHDTTPWMRRMAEDNRRTILFPNAYSCAMHTVQSLEKALTEYNQYNGRQFYDSCSIIDIAHRLGYRVHWYSNQGHLGANDTPITLVANTADVAKWTKQDLGKVQYDESMTAFLEELDPNVNNLLVLHLKGSHFNFLNRYPADRTVWGERGVQDNIANFENSIRYTDSVLEQFYEYAKTHLNLQAMVYFSDHATVPDRHRSPNFSGFGATRIPLFIHLSDEYLSCHPERVEALKANCNRYFTNDLVYELMCGIFDVESNHFDETSSLASKQYKYTRDDLLTYEGKARIADDKSSQI</sequence>
<feature type="transmembrane region" description="Helical" evidence="7">
    <location>
        <begin position="203"/>
        <end position="220"/>
    </location>
</feature>
<dbReference type="InterPro" id="IPR000917">
    <property type="entry name" value="Sulfatase_N"/>
</dbReference>
<dbReference type="EMBL" id="JADYTN010000030">
    <property type="protein sequence ID" value="MCF2564648.1"/>
    <property type="molecule type" value="Genomic_DNA"/>
</dbReference>
<organism evidence="9 10">
    <name type="scientific">Xylanibacter brevis</name>
    <dbReference type="NCBI Taxonomy" id="83231"/>
    <lineage>
        <taxon>Bacteria</taxon>
        <taxon>Pseudomonadati</taxon>
        <taxon>Bacteroidota</taxon>
        <taxon>Bacteroidia</taxon>
        <taxon>Bacteroidales</taxon>
        <taxon>Prevotellaceae</taxon>
        <taxon>Xylanibacter</taxon>
    </lineage>
</organism>
<evidence type="ECO:0000313" key="10">
    <source>
        <dbReference type="Proteomes" id="UP001200470"/>
    </source>
</evidence>
<feature type="transmembrane region" description="Helical" evidence="7">
    <location>
        <begin position="65"/>
        <end position="83"/>
    </location>
</feature>
<dbReference type="Proteomes" id="UP001200470">
    <property type="component" value="Unassembled WGS sequence"/>
</dbReference>
<dbReference type="PANTHER" id="PTHR30443:SF0">
    <property type="entry name" value="PHOSPHOETHANOLAMINE TRANSFERASE EPTA"/>
    <property type="match status" value="1"/>
</dbReference>
<feature type="transmembrane region" description="Helical" evidence="7">
    <location>
        <begin position="6"/>
        <end position="27"/>
    </location>
</feature>
<feature type="transmembrane region" description="Helical" evidence="7">
    <location>
        <begin position="104"/>
        <end position="124"/>
    </location>
</feature>
<dbReference type="Gene3D" id="3.40.720.10">
    <property type="entry name" value="Alkaline Phosphatase, subunit A"/>
    <property type="match status" value="1"/>
</dbReference>
<evidence type="ECO:0000259" key="8">
    <source>
        <dbReference type="Pfam" id="PF00884"/>
    </source>
</evidence>
<keyword evidence="4 7" id="KW-0812">Transmembrane</keyword>
<feature type="transmembrane region" description="Helical" evidence="7">
    <location>
        <begin position="172"/>
        <end position="191"/>
    </location>
</feature>
<gene>
    <name evidence="9" type="ORF">I6E12_11100</name>
</gene>
<dbReference type="PANTHER" id="PTHR30443">
    <property type="entry name" value="INNER MEMBRANE PROTEIN"/>
    <property type="match status" value="1"/>
</dbReference>
<reference evidence="9 10" key="1">
    <citation type="submission" date="2020-12" db="EMBL/GenBank/DDBJ databases">
        <title>Whole genome sequences of gut porcine anaerobes.</title>
        <authorList>
            <person name="Kubasova T."/>
            <person name="Jahodarova E."/>
            <person name="Rychlik I."/>
        </authorList>
    </citation>
    <scope>NUCLEOTIDE SEQUENCE [LARGE SCALE GENOMIC DNA]</scope>
    <source>
        <strain evidence="9 10">An925</strain>
    </source>
</reference>